<dbReference type="InterPro" id="IPR000065">
    <property type="entry name" value="Leptin"/>
</dbReference>
<dbReference type="Pfam" id="PF02024">
    <property type="entry name" value="Leptin"/>
    <property type="match status" value="1"/>
</dbReference>
<accession>A0ABM4E0H5</accession>
<feature type="chain" id="PRO_5046964858" description="Leptin" evidence="7">
    <location>
        <begin position="22"/>
        <end position="170"/>
    </location>
</feature>
<dbReference type="PANTHER" id="PTHR11724:SF1">
    <property type="entry name" value="LEPTIN"/>
    <property type="match status" value="1"/>
</dbReference>
<evidence type="ECO:0000256" key="7">
    <source>
        <dbReference type="SAM" id="SignalP"/>
    </source>
</evidence>
<dbReference type="PANTHER" id="PTHR11724">
    <property type="entry name" value="LEPTIN"/>
    <property type="match status" value="1"/>
</dbReference>
<evidence type="ECO:0000256" key="2">
    <source>
        <dbReference type="ARBA" id="ARBA00005834"/>
    </source>
</evidence>
<dbReference type="RefSeq" id="XP_067146103.1">
    <property type="nucleotide sequence ID" value="XM_067290002.1"/>
</dbReference>
<evidence type="ECO:0000313" key="8">
    <source>
        <dbReference type="Proteomes" id="UP001652627"/>
    </source>
</evidence>
<name>A0ABM4E0H5_9AVES</name>
<comment type="function">
    <text evidence="6">Key player in the regulation of energy balance and body weight control. Once released into the circulation, has central and peripheral effects by binding LEPR, found in many tissues, which results in the activation of several major signaling pathways.</text>
</comment>
<sequence length="170" mass="17933">MRWPGVPLCGLLWMWLPLSCGRPVKIDKVKADTKNLARTLIARIQELQLFPLNLKISGLEFIPGERAPEGLAAVDERLQGFQRVLAGLPAGSLPLAQIANDMENLRSLLAALGAHLGCALPRAAAGPATAATATADLLAVSPYTAAGLALVRLRACLDGIARHLDGLQSC</sequence>
<comment type="similarity">
    <text evidence="2 6">Belongs to the leptin family.</text>
</comment>
<dbReference type="InterPro" id="IPR009079">
    <property type="entry name" value="4_helix_cytokine-like_core"/>
</dbReference>
<reference evidence="8" key="1">
    <citation type="submission" date="2025-05" db="UniProtKB">
        <authorList>
            <consortium name="RefSeq"/>
        </authorList>
    </citation>
    <scope>NUCLEOTIDE SEQUENCE [LARGE SCALE GENOMIC DNA]</scope>
</reference>
<keyword evidence="7" id="KW-0732">Signal</keyword>
<organism evidence="8 9">
    <name type="scientific">Apteryx mantelli</name>
    <name type="common">North Island brown kiwi</name>
    <dbReference type="NCBI Taxonomy" id="2696672"/>
    <lineage>
        <taxon>Eukaryota</taxon>
        <taxon>Metazoa</taxon>
        <taxon>Chordata</taxon>
        <taxon>Craniata</taxon>
        <taxon>Vertebrata</taxon>
        <taxon>Euteleostomi</taxon>
        <taxon>Archelosauria</taxon>
        <taxon>Archosauria</taxon>
        <taxon>Dinosauria</taxon>
        <taxon>Saurischia</taxon>
        <taxon>Theropoda</taxon>
        <taxon>Coelurosauria</taxon>
        <taxon>Aves</taxon>
        <taxon>Palaeognathae</taxon>
        <taxon>Apterygiformes</taxon>
        <taxon>Apterygidae</taxon>
        <taxon>Apteryx</taxon>
    </lineage>
</organism>
<reference evidence="9" key="2">
    <citation type="submission" date="2025-08" db="UniProtKB">
        <authorList>
            <consortium name="RefSeq"/>
        </authorList>
    </citation>
    <scope>IDENTIFICATION</scope>
    <source>
        <tissue evidence="9">Blood</tissue>
    </source>
</reference>
<dbReference type="Gene3D" id="1.20.1250.10">
    <property type="match status" value="1"/>
</dbReference>
<protein>
    <recommendedName>
        <fullName evidence="3 6">Leptin</fullName>
    </recommendedName>
    <alternativeName>
        <fullName evidence="5 6">Obesity factor</fullName>
    </alternativeName>
</protein>
<evidence type="ECO:0000256" key="1">
    <source>
        <dbReference type="ARBA" id="ARBA00004613"/>
    </source>
</evidence>
<proteinExistence type="inferred from homology"/>
<gene>
    <name evidence="9" type="primary">LEP</name>
</gene>
<dbReference type="GeneID" id="136991177"/>
<keyword evidence="8" id="KW-1185">Reference proteome</keyword>
<evidence type="ECO:0000256" key="4">
    <source>
        <dbReference type="ARBA" id="ARBA00022525"/>
    </source>
</evidence>
<dbReference type="SUPFAM" id="SSF47266">
    <property type="entry name" value="4-helical cytokines"/>
    <property type="match status" value="1"/>
</dbReference>
<dbReference type="Proteomes" id="UP001652627">
    <property type="component" value="Chromosome 1"/>
</dbReference>
<comment type="subcellular location">
    <subcellularLocation>
        <location evidence="1 6">Secreted</location>
    </subcellularLocation>
</comment>
<dbReference type="PRINTS" id="PR00495">
    <property type="entry name" value="LEPTIN"/>
</dbReference>
<evidence type="ECO:0000256" key="5">
    <source>
        <dbReference type="ARBA" id="ARBA00030981"/>
    </source>
</evidence>
<evidence type="ECO:0000256" key="3">
    <source>
        <dbReference type="ARBA" id="ARBA00021421"/>
    </source>
</evidence>
<evidence type="ECO:0000313" key="9">
    <source>
        <dbReference type="RefSeq" id="XP_067146103.1"/>
    </source>
</evidence>
<evidence type="ECO:0000256" key="6">
    <source>
        <dbReference type="PIRNR" id="PIRNR001837"/>
    </source>
</evidence>
<keyword evidence="4 6" id="KW-0964">Secreted</keyword>
<dbReference type="PIRSF" id="PIRSF001837">
    <property type="entry name" value="Leptin"/>
    <property type="match status" value="1"/>
</dbReference>
<feature type="signal peptide" evidence="7">
    <location>
        <begin position="1"/>
        <end position="21"/>
    </location>
</feature>